<dbReference type="OMA" id="FEDMTHD"/>
<dbReference type="Proteomes" id="UP000219974">
    <property type="component" value="Chromosome 7"/>
</dbReference>
<evidence type="ECO:0000313" key="3">
    <source>
        <dbReference type="EMBL" id="SCM20567.1"/>
    </source>
</evidence>
<dbReference type="GO" id="GO:0033065">
    <property type="term" value="C:Rad51C-XRCC3 complex"/>
    <property type="evidence" value="ECO:0007669"/>
    <property type="project" value="TreeGrafter"/>
</dbReference>
<dbReference type="Gene3D" id="3.40.50.300">
    <property type="entry name" value="P-loop containing nucleotide triphosphate hydrolases"/>
    <property type="match status" value="1"/>
</dbReference>
<organism evidence="2 7">
    <name type="scientific">Plasmodium berghei</name>
    <dbReference type="NCBI Taxonomy" id="5821"/>
    <lineage>
        <taxon>Eukaryota</taxon>
        <taxon>Sar</taxon>
        <taxon>Alveolata</taxon>
        <taxon>Apicomplexa</taxon>
        <taxon>Aconoidasida</taxon>
        <taxon>Haemosporida</taxon>
        <taxon>Plasmodiidae</taxon>
        <taxon>Plasmodium</taxon>
        <taxon>Plasmodium (Vinckeia)</taxon>
    </lineage>
</organism>
<dbReference type="Pfam" id="PF08423">
    <property type="entry name" value="Rad51"/>
    <property type="match status" value="1"/>
</dbReference>
<feature type="domain" description="Rad51-like C-terminal" evidence="1">
    <location>
        <begin position="31"/>
        <end position="131"/>
    </location>
</feature>
<dbReference type="Proteomes" id="UP000219860">
    <property type="component" value="Chromosome 7"/>
</dbReference>
<dbReference type="OrthoDB" id="1861185at2759"/>
<dbReference type="Proteomes" id="UP000069549">
    <property type="component" value="Chromosome 7"/>
</dbReference>
<evidence type="ECO:0000313" key="11">
    <source>
        <dbReference type="Proteomes" id="UP000516480"/>
    </source>
</evidence>
<name>A0A0Y9VT76_PLABE</name>
<dbReference type="InterPro" id="IPR027417">
    <property type="entry name" value="P-loop_NTPase"/>
</dbReference>
<evidence type="ECO:0000313" key="6">
    <source>
        <dbReference type="EMBL" id="SCO60654.1"/>
    </source>
</evidence>
<dbReference type="SUPFAM" id="SSF52540">
    <property type="entry name" value="P-loop containing nucleoside triphosphate hydrolases"/>
    <property type="match status" value="1"/>
</dbReference>
<dbReference type="EMBL" id="LT160027">
    <property type="protein sequence ID" value="CXI27276.1"/>
    <property type="molecule type" value="Genomic_DNA"/>
</dbReference>
<evidence type="ECO:0000313" key="2">
    <source>
        <dbReference type="EMBL" id="CXI27276.1"/>
    </source>
</evidence>
<dbReference type="VEuPathDB" id="PlasmoDB:PBANKA_0721400"/>
<reference evidence="2 7" key="1">
    <citation type="submission" date="2016-02" db="EMBL/GenBank/DDBJ databases">
        <authorList>
            <consortium name="Pathogen Informatics"/>
        </authorList>
    </citation>
    <scope>NUCLEOTIDE SEQUENCE [LARGE SCALE GENOMIC DNA]</scope>
    <source>
        <strain evidence="2 7">K173</strain>
        <strain evidence="3 11">NK65 ny</strain>
        <strain evidence="4 10">NK65e</strain>
        <strain evidence="6 8">SP11 Antwerpcl1</strain>
        <strain evidence="5 9">SP11 RLL</strain>
    </source>
</reference>
<dbReference type="GO" id="GO:0005657">
    <property type="term" value="C:replication fork"/>
    <property type="evidence" value="ECO:0007669"/>
    <property type="project" value="TreeGrafter"/>
</dbReference>
<dbReference type="GO" id="GO:0045003">
    <property type="term" value="P:double-strand break repair via synthesis-dependent strand annealing"/>
    <property type="evidence" value="ECO:0007669"/>
    <property type="project" value="TreeGrafter"/>
</dbReference>
<dbReference type="EMBL" id="LT608143">
    <property type="protein sequence ID" value="SCM20567.1"/>
    <property type="molecule type" value="Genomic_DNA"/>
</dbReference>
<evidence type="ECO:0000259" key="1">
    <source>
        <dbReference type="Pfam" id="PF08423"/>
    </source>
</evidence>
<evidence type="ECO:0000313" key="4">
    <source>
        <dbReference type="EMBL" id="SCN24157.1"/>
    </source>
</evidence>
<evidence type="ECO:0000313" key="5">
    <source>
        <dbReference type="EMBL" id="SCO59422.1"/>
    </source>
</evidence>
<evidence type="ECO:0000313" key="8">
    <source>
        <dbReference type="Proteomes" id="UP000219860"/>
    </source>
</evidence>
<dbReference type="EMBL" id="LT608271">
    <property type="protein sequence ID" value="SCO59422.1"/>
    <property type="molecule type" value="Genomic_DNA"/>
</dbReference>
<dbReference type="GO" id="GO:0090656">
    <property type="term" value="P:t-circle formation"/>
    <property type="evidence" value="ECO:0007669"/>
    <property type="project" value="TreeGrafter"/>
</dbReference>
<dbReference type="Proteomes" id="UP000220214">
    <property type="component" value="Chromosome 7"/>
</dbReference>
<dbReference type="InterPro" id="IPR013632">
    <property type="entry name" value="Rad51_C"/>
</dbReference>
<sequence>MNKNTCRSIQQIFEGSTFNKSERKKLAFENEKLNLFFENGIINYSLIELVGSPGSGKTQFVLTLCAEQLIKINKEKKEDIVFYVYFNRTFPIQRLTTIIENKLKLNENNYTNYYIDEKKTNTNKFSNLNHIYSKKYNLNQNEEQENLFSFKTNKNDIVRNLLTNLYIQKIHDENEFFSLFQKDIHSIIKYNKISLLVIDSFNSILNGNENLDSYKKYQLYIKMSLILKQISYENNIFIILINSSNINKHYSDLSFNISDYIINSSCSNTVIIFKKTKKNNEQVRKMFIKCSEFLRMYKTLTFQITDSGVEVL</sequence>
<dbReference type="Proteomes" id="UP000516480">
    <property type="component" value="Chromosome 7"/>
</dbReference>
<protein>
    <recommendedName>
        <fullName evidence="1">Rad51-like C-terminal domain-containing protein</fullName>
    </recommendedName>
</protein>
<dbReference type="PANTHER" id="PTHR46487">
    <property type="entry name" value="DNA REPAIR PROTEIN XRCC3"/>
    <property type="match status" value="1"/>
</dbReference>
<dbReference type="GO" id="GO:0000722">
    <property type="term" value="P:telomere maintenance via recombination"/>
    <property type="evidence" value="ECO:0007669"/>
    <property type="project" value="TreeGrafter"/>
</dbReference>
<dbReference type="GO" id="GO:0000400">
    <property type="term" value="F:four-way junction DNA binding"/>
    <property type="evidence" value="ECO:0007669"/>
    <property type="project" value="TreeGrafter"/>
</dbReference>
<dbReference type="AlphaFoldDB" id="A0A0Y9VT76"/>
<dbReference type="EMBL" id="LT614633">
    <property type="protein sequence ID" value="SCN24157.1"/>
    <property type="molecule type" value="Genomic_DNA"/>
</dbReference>
<accession>A0A0Y9VT76</accession>
<gene>
    <name evidence="2" type="ORF">PBK173_000140700</name>
    <name evidence="4" type="ORF">PBNK65E_000134200</name>
    <name evidence="3" type="ORF">PBNK65NY_000133600</name>
    <name evidence="6" type="ORF">PBSP11A_000133600</name>
    <name evidence="5" type="ORF">PBSP11RLL_000133600</name>
</gene>
<evidence type="ECO:0000313" key="7">
    <source>
        <dbReference type="Proteomes" id="UP000069549"/>
    </source>
</evidence>
<dbReference type="PANTHER" id="PTHR46487:SF1">
    <property type="entry name" value="DNA REPAIR PROTEIN XRCC3"/>
    <property type="match status" value="1"/>
</dbReference>
<dbReference type="EMBL" id="LT608255">
    <property type="protein sequence ID" value="SCO60654.1"/>
    <property type="molecule type" value="Genomic_DNA"/>
</dbReference>
<evidence type="ECO:0000313" key="10">
    <source>
        <dbReference type="Proteomes" id="UP000220214"/>
    </source>
</evidence>
<proteinExistence type="predicted"/>
<dbReference type="GO" id="GO:0071140">
    <property type="term" value="P:resolution of mitotic recombination intermediates"/>
    <property type="evidence" value="ECO:0007669"/>
    <property type="project" value="TreeGrafter"/>
</dbReference>
<evidence type="ECO:0000313" key="9">
    <source>
        <dbReference type="Proteomes" id="UP000219974"/>
    </source>
</evidence>